<keyword evidence="6" id="KW-1185">Reference proteome</keyword>
<keyword evidence="1" id="KW-0479">Metal-binding</keyword>
<evidence type="ECO:0000256" key="3">
    <source>
        <dbReference type="SAM" id="MobiDB-lite"/>
    </source>
</evidence>
<feature type="compositionally biased region" description="Basic and acidic residues" evidence="3">
    <location>
        <begin position="643"/>
        <end position="652"/>
    </location>
</feature>
<accession>A0A9P5UAZ6</accession>
<sequence length="771" mass="86773">MTQADDAPLKKSRTSNACDTCRKRKVKCDSANMPENICSECIKWKTECTHVMGKRKRGPKAAGLFRKPIAHKANLNDLVSSIVDSVDAYTLPEDMRFVKALVIDLALHVRCLEVELKQIRGSTSSSSSSNHSDTPRYPNSVDIADQGGGHSQEVDDLGDPVDPLALNQKHYGGSSTFQLVQNALNVKGELIGVHNPTLAISKRPEFWEVPKWQAYPQPESPPYSFPDPDLLALLVRLFFEKIHPYFPMLHRPSFEKSVSEGLHMTDKGFGAVLLMVCSLASQQSNDLRTLSEGTDSEHSQGWRYYRQIQVVHQPFEDVHSIYEFQLYPLSTLYLHTSNVAGAPFFFIALGMRAAQQKGVHEPQFVVLDNPLETELWKRAFWCLVVLDVYGSTSLGRPRATVAEDFDVAFPQECHDEYREVSDSLFSRKPSIMSFWTHYLKIINIIGFAHKILYSVRKSELWSGTDIAPSDWIRKAVIELDSMLNTWVDSVPAHLIWNPQVLHTDEIFLNQSAMLYATYCWAQFQVHKSFISQSESFPTFPSLTIVANAARVCVNVLEVQHLRQPFVPLPLIIGPLFDSAIVLLMNLWRGLRNMVALDSKKEMDGVYKCIDMLSMFEKRFQVGGRLCDILNSIIISVGKLPPMPERRSMKRTESSSPEDQPSPWEGTSSSAQMHLGSQDHTFHSTHLDSVILPCHSHELGTLPLHSSWDPAPNPSLYTEGALPSHLAVSNDWATALEPYQEDWDSFMEGVDHLLHSIQASNFAGEPNTIPSI</sequence>
<evidence type="ECO:0000259" key="4">
    <source>
        <dbReference type="PROSITE" id="PS50048"/>
    </source>
</evidence>
<evidence type="ECO:0000256" key="1">
    <source>
        <dbReference type="ARBA" id="ARBA00022723"/>
    </source>
</evidence>
<dbReference type="PROSITE" id="PS50048">
    <property type="entry name" value="ZN2_CY6_FUNGAL_2"/>
    <property type="match status" value="1"/>
</dbReference>
<evidence type="ECO:0000256" key="2">
    <source>
        <dbReference type="ARBA" id="ARBA00023242"/>
    </source>
</evidence>
<keyword evidence="2" id="KW-0539">Nucleus</keyword>
<dbReference type="CDD" id="cd00067">
    <property type="entry name" value="GAL4"/>
    <property type="match status" value="1"/>
</dbReference>
<dbReference type="SMART" id="SM00906">
    <property type="entry name" value="Fungal_trans"/>
    <property type="match status" value="1"/>
</dbReference>
<dbReference type="SUPFAM" id="SSF57701">
    <property type="entry name" value="Zn2/Cys6 DNA-binding domain"/>
    <property type="match status" value="1"/>
</dbReference>
<name>A0A9P5UAZ6_9AGAR</name>
<proteinExistence type="predicted"/>
<feature type="region of interest" description="Disordered" evidence="3">
    <location>
        <begin position="122"/>
        <end position="162"/>
    </location>
</feature>
<gene>
    <name evidence="5" type="ORF">BDP27DRAFT_1320156</name>
</gene>
<comment type="caution">
    <text evidence="5">The sequence shown here is derived from an EMBL/GenBank/DDBJ whole genome shotgun (WGS) entry which is preliminary data.</text>
</comment>
<dbReference type="PANTHER" id="PTHR46910">
    <property type="entry name" value="TRANSCRIPTION FACTOR PDR1"/>
    <property type="match status" value="1"/>
</dbReference>
<dbReference type="Pfam" id="PF04082">
    <property type="entry name" value="Fungal_trans"/>
    <property type="match status" value="1"/>
</dbReference>
<dbReference type="Proteomes" id="UP000772434">
    <property type="component" value="Unassembled WGS sequence"/>
</dbReference>
<dbReference type="CDD" id="cd12148">
    <property type="entry name" value="fungal_TF_MHR"/>
    <property type="match status" value="1"/>
</dbReference>
<dbReference type="OrthoDB" id="4456959at2759"/>
<dbReference type="InterPro" id="IPR001138">
    <property type="entry name" value="Zn2Cys6_DnaBD"/>
</dbReference>
<dbReference type="EMBL" id="JADNRY010000023">
    <property type="protein sequence ID" value="KAF9072557.1"/>
    <property type="molecule type" value="Genomic_DNA"/>
</dbReference>
<dbReference type="GO" id="GO:0006351">
    <property type="term" value="P:DNA-templated transcription"/>
    <property type="evidence" value="ECO:0007669"/>
    <property type="project" value="InterPro"/>
</dbReference>
<organism evidence="5 6">
    <name type="scientific">Rhodocollybia butyracea</name>
    <dbReference type="NCBI Taxonomy" id="206335"/>
    <lineage>
        <taxon>Eukaryota</taxon>
        <taxon>Fungi</taxon>
        <taxon>Dikarya</taxon>
        <taxon>Basidiomycota</taxon>
        <taxon>Agaricomycotina</taxon>
        <taxon>Agaricomycetes</taxon>
        <taxon>Agaricomycetidae</taxon>
        <taxon>Agaricales</taxon>
        <taxon>Marasmiineae</taxon>
        <taxon>Omphalotaceae</taxon>
        <taxon>Rhodocollybia</taxon>
    </lineage>
</organism>
<dbReference type="Gene3D" id="4.10.240.10">
    <property type="entry name" value="Zn(2)-C6 fungal-type DNA-binding domain"/>
    <property type="match status" value="1"/>
</dbReference>
<dbReference type="Pfam" id="PF00172">
    <property type="entry name" value="Zn_clus"/>
    <property type="match status" value="1"/>
</dbReference>
<feature type="domain" description="Zn(2)-C6 fungal-type" evidence="4">
    <location>
        <begin position="17"/>
        <end position="50"/>
    </location>
</feature>
<evidence type="ECO:0000313" key="5">
    <source>
        <dbReference type="EMBL" id="KAF9072557.1"/>
    </source>
</evidence>
<dbReference type="InterPro" id="IPR050987">
    <property type="entry name" value="AtrR-like"/>
</dbReference>
<dbReference type="GO" id="GO:0008270">
    <property type="term" value="F:zinc ion binding"/>
    <property type="evidence" value="ECO:0007669"/>
    <property type="project" value="InterPro"/>
</dbReference>
<evidence type="ECO:0000313" key="6">
    <source>
        <dbReference type="Proteomes" id="UP000772434"/>
    </source>
</evidence>
<dbReference type="GO" id="GO:0000981">
    <property type="term" value="F:DNA-binding transcription factor activity, RNA polymerase II-specific"/>
    <property type="evidence" value="ECO:0007669"/>
    <property type="project" value="InterPro"/>
</dbReference>
<dbReference type="GO" id="GO:0003677">
    <property type="term" value="F:DNA binding"/>
    <property type="evidence" value="ECO:0007669"/>
    <property type="project" value="InterPro"/>
</dbReference>
<feature type="region of interest" description="Disordered" evidence="3">
    <location>
        <begin position="643"/>
        <end position="671"/>
    </location>
</feature>
<dbReference type="InterPro" id="IPR007219">
    <property type="entry name" value="XnlR_reg_dom"/>
</dbReference>
<reference evidence="5" key="1">
    <citation type="submission" date="2020-11" db="EMBL/GenBank/DDBJ databases">
        <authorList>
            <consortium name="DOE Joint Genome Institute"/>
            <person name="Ahrendt S."/>
            <person name="Riley R."/>
            <person name="Andreopoulos W."/>
            <person name="Labutti K."/>
            <person name="Pangilinan J."/>
            <person name="Ruiz-Duenas F.J."/>
            <person name="Barrasa J.M."/>
            <person name="Sanchez-Garcia M."/>
            <person name="Camarero S."/>
            <person name="Miyauchi S."/>
            <person name="Serrano A."/>
            <person name="Linde D."/>
            <person name="Babiker R."/>
            <person name="Drula E."/>
            <person name="Ayuso-Fernandez I."/>
            <person name="Pacheco R."/>
            <person name="Padilla G."/>
            <person name="Ferreira P."/>
            <person name="Barriuso J."/>
            <person name="Kellner H."/>
            <person name="Castanera R."/>
            <person name="Alfaro M."/>
            <person name="Ramirez L."/>
            <person name="Pisabarro A.G."/>
            <person name="Kuo A."/>
            <person name="Tritt A."/>
            <person name="Lipzen A."/>
            <person name="He G."/>
            <person name="Yan M."/>
            <person name="Ng V."/>
            <person name="Cullen D."/>
            <person name="Martin F."/>
            <person name="Rosso M.-N."/>
            <person name="Henrissat B."/>
            <person name="Hibbett D."/>
            <person name="Martinez A.T."/>
            <person name="Grigoriev I.V."/>
        </authorList>
    </citation>
    <scope>NUCLEOTIDE SEQUENCE</scope>
    <source>
        <strain evidence="5">AH 40177</strain>
    </source>
</reference>
<dbReference type="PANTHER" id="PTHR46910:SF38">
    <property type="entry name" value="ZN(2)-C6 FUNGAL-TYPE DOMAIN-CONTAINING PROTEIN"/>
    <property type="match status" value="1"/>
</dbReference>
<dbReference type="InterPro" id="IPR036864">
    <property type="entry name" value="Zn2-C6_fun-type_DNA-bd_sf"/>
</dbReference>
<dbReference type="PROSITE" id="PS00463">
    <property type="entry name" value="ZN2_CY6_FUNGAL_1"/>
    <property type="match status" value="1"/>
</dbReference>
<dbReference type="AlphaFoldDB" id="A0A9P5UAZ6"/>
<protein>
    <submittedName>
        <fullName evidence="5">Fungal-specific transcription factor domain-containing protein</fullName>
    </submittedName>
</protein>
<feature type="compositionally biased region" description="Low complexity" evidence="3">
    <location>
        <begin position="122"/>
        <end position="132"/>
    </location>
</feature>
<feature type="compositionally biased region" description="Polar residues" evidence="3">
    <location>
        <begin position="653"/>
        <end position="671"/>
    </location>
</feature>
<dbReference type="SMART" id="SM00066">
    <property type="entry name" value="GAL4"/>
    <property type="match status" value="1"/>
</dbReference>